<keyword evidence="5" id="KW-0472">Membrane</keyword>
<keyword evidence="7" id="KW-1185">Reference proteome</keyword>
<dbReference type="GO" id="GO:0102031">
    <property type="term" value="F:4-acetamido-4,6-dideoxy-D-galactose transferase activity"/>
    <property type="evidence" value="ECO:0007669"/>
    <property type="project" value="UniProtKB-EC"/>
</dbReference>
<evidence type="ECO:0000256" key="2">
    <source>
        <dbReference type="ARBA" id="ARBA00022519"/>
    </source>
</evidence>
<keyword evidence="4 6" id="KW-0808">Transferase</keyword>
<comment type="caution">
    <text evidence="6">The sequence shown here is derived from an EMBL/GenBank/DDBJ whole genome shotgun (WGS) entry which is preliminary data.</text>
</comment>
<proteinExistence type="predicted"/>
<sequence length="372" mass="43970">MFNIHLVRDEKFINSSFEIFERFYPNKNLFVVDTNETDKKYVNQRDNVIFLPFSQLDWLKIIGKYLIDKTCNVNVIVHYLTENSAIRALELKKKGFVNNLYWIFYGADLYNYLEIKGKYHLYDYNVKGRDCFIHKYVKLLLGRYNYVDAFCSQLNYFCFWNYYDYEILCDNIKTNAKFKLFYYVNTLKKPNDKLFDSGSDFSNILVNNSASYTGNHLTVLNKLSKLGVNNSRIILPLSYGPSPHITLIEKEIEKLFLKEDYFLLKEYLPINTYYDIVNTCQYAVMGHRRQEAGGNIGYLLRSGSKVFLREDNNLLRYYKDLGCFVYSFEKDLISSDALFPLNIDQKKVNRDIIEGMVSSQKIEDMMTNLLKD</sequence>
<dbReference type="EMBL" id="JACRTF010000001">
    <property type="protein sequence ID" value="MBC8591857.1"/>
    <property type="molecule type" value="Genomic_DNA"/>
</dbReference>
<keyword evidence="3 6" id="KW-0328">Glycosyltransferase</keyword>
<gene>
    <name evidence="6" type="ORF">H8744_01105</name>
</gene>
<evidence type="ECO:0000256" key="4">
    <source>
        <dbReference type="ARBA" id="ARBA00022679"/>
    </source>
</evidence>
<dbReference type="GO" id="GO:0009246">
    <property type="term" value="P:enterobacterial common antigen biosynthetic process"/>
    <property type="evidence" value="ECO:0007669"/>
    <property type="project" value="InterPro"/>
</dbReference>
<dbReference type="Proteomes" id="UP000651085">
    <property type="component" value="Unassembled WGS sequence"/>
</dbReference>
<dbReference type="Pfam" id="PF07429">
    <property type="entry name" value="Glyco_transf_56"/>
    <property type="match status" value="1"/>
</dbReference>
<keyword evidence="2" id="KW-0997">Cell inner membrane</keyword>
<evidence type="ECO:0000256" key="5">
    <source>
        <dbReference type="ARBA" id="ARBA00023136"/>
    </source>
</evidence>
<evidence type="ECO:0000256" key="1">
    <source>
        <dbReference type="ARBA" id="ARBA00022475"/>
    </source>
</evidence>
<organism evidence="6 7">
    <name type="scientific">Jilunia laotingensis</name>
    <dbReference type="NCBI Taxonomy" id="2763675"/>
    <lineage>
        <taxon>Bacteria</taxon>
        <taxon>Pseudomonadati</taxon>
        <taxon>Bacteroidota</taxon>
        <taxon>Bacteroidia</taxon>
        <taxon>Bacteroidales</taxon>
        <taxon>Bacteroidaceae</taxon>
        <taxon>Jilunia</taxon>
    </lineage>
</organism>
<evidence type="ECO:0000313" key="6">
    <source>
        <dbReference type="EMBL" id="MBC8591857.1"/>
    </source>
</evidence>
<evidence type="ECO:0000313" key="7">
    <source>
        <dbReference type="Proteomes" id="UP000651085"/>
    </source>
</evidence>
<accession>A0A926F2J4</accession>
<dbReference type="GO" id="GO:0008417">
    <property type="term" value="F:fucosyltransferase activity"/>
    <property type="evidence" value="ECO:0007669"/>
    <property type="project" value="InterPro"/>
</dbReference>
<dbReference type="RefSeq" id="WP_262433078.1">
    <property type="nucleotide sequence ID" value="NZ_JACRTF010000001.1"/>
</dbReference>
<dbReference type="InterPro" id="IPR009993">
    <property type="entry name" value="WecF"/>
</dbReference>
<reference evidence="6" key="1">
    <citation type="submission" date="2020-08" db="EMBL/GenBank/DDBJ databases">
        <title>Genome public.</title>
        <authorList>
            <person name="Liu C."/>
            <person name="Sun Q."/>
        </authorList>
    </citation>
    <scope>NUCLEOTIDE SEQUENCE</scope>
    <source>
        <strain evidence="6">N12</strain>
    </source>
</reference>
<keyword evidence="1" id="KW-1003">Cell membrane</keyword>
<name>A0A926F2J4_9BACT</name>
<protein>
    <submittedName>
        <fullName evidence="6">TDP-N-acetylfucosamine:lipid II N-acetylfucosaminyltransferase</fullName>
        <ecNumber evidence="6">2.4.1.325</ecNumber>
    </submittedName>
</protein>
<evidence type="ECO:0000256" key="3">
    <source>
        <dbReference type="ARBA" id="ARBA00022676"/>
    </source>
</evidence>
<dbReference type="EC" id="2.4.1.325" evidence="6"/>
<dbReference type="AlphaFoldDB" id="A0A926F2J4"/>